<dbReference type="Proteomes" id="UP000448867">
    <property type="component" value="Unassembled WGS sequence"/>
</dbReference>
<reference evidence="2 3" key="1">
    <citation type="submission" date="2019-11" db="EMBL/GenBank/DDBJ databases">
        <title>Bacillus lacus genome.</title>
        <authorList>
            <person name="Allen C.J."/>
            <person name="Newman J.D."/>
        </authorList>
    </citation>
    <scope>NUCLEOTIDE SEQUENCE [LARGE SCALE GENOMIC DNA]</scope>
    <source>
        <strain evidence="2 3">KCTC 33946</strain>
    </source>
</reference>
<name>A0A7X2IW43_9BACI</name>
<keyword evidence="2" id="KW-0808">Transferase</keyword>
<dbReference type="InterPro" id="IPR016181">
    <property type="entry name" value="Acyl_CoA_acyltransferase"/>
</dbReference>
<dbReference type="EMBL" id="WKKI01000001">
    <property type="protein sequence ID" value="MRX70719.1"/>
    <property type="molecule type" value="Genomic_DNA"/>
</dbReference>
<organism evidence="2 3">
    <name type="scientific">Metabacillus lacus</name>
    <dbReference type="NCBI Taxonomy" id="1983721"/>
    <lineage>
        <taxon>Bacteria</taxon>
        <taxon>Bacillati</taxon>
        <taxon>Bacillota</taxon>
        <taxon>Bacilli</taxon>
        <taxon>Bacillales</taxon>
        <taxon>Bacillaceae</taxon>
        <taxon>Metabacillus</taxon>
    </lineage>
</organism>
<evidence type="ECO:0000313" key="2">
    <source>
        <dbReference type="EMBL" id="MRX70719.1"/>
    </source>
</evidence>
<dbReference type="CDD" id="cd04301">
    <property type="entry name" value="NAT_SF"/>
    <property type="match status" value="1"/>
</dbReference>
<feature type="domain" description="N-acetyltransferase" evidence="1">
    <location>
        <begin position="1"/>
        <end position="166"/>
    </location>
</feature>
<dbReference type="RefSeq" id="WP_154305842.1">
    <property type="nucleotide sequence ID" value="NZ_WKKI01000001.1"/>
</dbReference>
<dbReference type="SUPFAM" id="SSF55729">
    <property type="entry name" value="Acyl-CoA N-acyltransferases (Nat)"/>
    <property type="match status" value="1"/>
</dbReference>
<dbReference type="AlphaFoldDB" id="A0A7X2IW43"/>
<keyword evidence="3" id="KW-1185">Reference proteome</keyword>
<dbReference type="PROSITE" id="PS51186">
    <property type="entry name" value="GNAT"/>
    <property type="match status" value="1"/>
</dbReference>
<comment type="caution">
    <text evidence="2">The sequence shown here is derived from an EMBL/GenBank/DDBJ whole genome shotgun (WGS) entry which is preliminary data.</text>
</comment>
<dbReference type="OrthoDB" id="5292888at2"/>
<protein>
    <submittedName>
        <fullName evidence="2">GNAT family N-acetyltransferase</fullName>
    </submittedName>
</protein>
<gene>
    <name evidence="2" type="ORF">GJU40_00860</name>
</gene>
<accession>A0A7X2IW43</accession>
<dbReference type="InterPro" id="IPR000182">
    <property type="entry name" value="GNAT_dom"/>
</dbReference>
<dbReference type="GO" id="GO:0016747">
    <property type="term" value="F:acyltransferase activity, transferring groups other than amino-acyl groups"/>
    <property type="evidence" value="ECO:0007669"/>
    <property type="project" value="InterPro"/>
</dbReference>
<proteinExistence type="predicted"/>
<sequence length="172" mass="19795">MLIRAAEVKDACSIARVNIVSWQSSYKGLISKEFLETMNQQQQEEKWNKILSASSANSRTFVAEDESEGIIGYISGGVSRDDNILTYKGELYAIYLLEHFQRKGVGKKLLFELCTFLKNAEVPNMFVWVFKENPGKNFYISHGAELITEEEVVIGRQKLVERLWVEKYPFIQ</sequence>
<dbReference type="Gene3D" id="3.40.630.30">
    <property type="match status" value="1"/>
</dbReference>
<dbReference type="Pfam" id="PF00583">
    <property type="entry name" value="Acetyltransf_1"/>
    <property type="match status" value="1"/>
</dbReference>
<evidence type="ECO:0000313" key="3">
    <source>
        <dbReference type="Proteomes" id="UP000448867"/>
    </source>
</evidence>
<evidence type="ECO:0000259" key="1">
    <source>
        <dbReference type="PROSITE" id="PS51186"/>
    </source>
</evidence>